<protein>
    <submittedName>
        <fullName evidence="3">PEP-CTERM sorting domain-containing protein</fullName>
    </submittedName>
</protein>
<dbReference type="Pfam" id="PF07589">
    <property type="entry name" value="PEP-CTERM"/>
    <property type="match status" value="1"/>
</dbReference>
<organism evidence="3 4">
    <name type="scientific">Inhella proteolytica</name>
    <dbReference type="NCBI Taxonomy" id="2795029"/>
    <lineage>
        <taxon>Bacteria</taxon>
        <taxon>Pseudomonadati</taxon>
        <taxon>Pseudomonadota</taxon>
        <taxon>Betaproteobacteria</taxon>
        <taxon>Burkholderiales</taxon>
        <taxon>Sphaerotilaceae</taxon>
        <taxon>Inhella</taxon>
    </lineage>
</organism>
<dbReference type="RefSeq" id="WP_198111278.1">
    <property type="nucleotide sequence ID" value="NZ_JAEDAK010000007.1"/>
</dbReference>
<dbReference type="NCBIfam" id="TIGR02595">
    <property type="entry name" value="PEP_CTERM"/>
    <property type="match status" value="1"/>
</dbReference>
<dbReference type="InterPro" id="IPR013424">
    <property type="entry name" value="Ice-binding_C"/>
</dbReference>
<dbReference type="AlphaFoldDB" id="A0A931J7E4"/>
<evidence type="ECO:0000256" key="1">
    <source>
        <dbReference type="SAM" id="SignalP"/>
    </source>
</evidence>
<dbReference type="Proteomes" id="UP000613266">
    <property type="component" value="Unassembled WGS sequence"/>
</dbReference>
<keyword evidence="1" id="KW-0732">Signal</keyword>
<name>A0A931J7E4_9BURK</name>
<accession>A0A931J7E4</accession>
<comment type="caution">
    <text evidence="3">The sequence shown here is derived from an EMBL/GenBank/DDBJ whole genome shotgun (WGS) entry which is preliminary data.</text>
</comment>
<feature type="domain" description="Ice-binding protein C-terminal" evidence="2">
    <location>
        <begin position="198"/>
        <end position="219"/>
    </location>
</feature>
<evidence type="ECO:0000313" key="3">
    <source>
        <dbReference type="EMBL" id="MBH9577500.1"/>
    </source>
</evidence>
<dbReference type="EMBL" id="JAEDAK010000007">
    <property type="protein sequence ID" value="MBH9577500.1"/>
    <property type="molecule type" value="Genomic_DNA"/>
</dbReference>
<keyword evidence="4" id="KW-1185">Reference proteome</keyword>
<sequence length="224" mass="23395">MKLRLISLLGLGLALAGSARADLTLLDAPAWKAQYAHAGHDNLADLPADTVLNGPLQRQAGRHGYQVDSTQHALYGFADGQGGLTLSTEAVLDRLELNSFSAGVTGLAGWVSALDLFGESREHVLVQLNLTDVLGASFQRVLELSFEPLFVGLHSTAALQSVSLSVLDHGALGHLSYVSPALGGLWLSDGQDGPGQNVPEPTPLALLGLGLLALALQRRKTPAA</sequence>
<gene>
    <name evidence="3" type="ORF">I7X39_11370</name>
</gene>
<feature type="signal peptide" evidence="1">
    <location>
        <begin position="1"/>
        <end position="21"/>
    </location>
</feature>
<feature type="chain" id="PRO_5037303954" evidence="1">
    <location>
        <begin position="22"/>
        <end position="224"/>
    </location>
</feature>
<evidence type="ECO:0000259" key="2">
    <source>
        <dbReference type="Pfam" id="PF07589"/>
    </source>
</evidence>
<evidence type="ECO:0000313" key="4">
    <source>
        <dbReference type="Proteomes" id="UP000613266"/>
    </source>
</evidence>
<proteinExistence type="predicted"/>
<reference evidence="3" key="1">
    <citation type="submission" date="2020-12" db="EMBL/GenBank/DDBJ databases">
        <title>The genome sequence of Inhella sp. 1Y17.</title>
        <authorList>
            <person name="Liu Y."/>
        </authorList>
    </citation>
    <scope>NUCLEOTIDE SEQUENCE</scope>
    <source>
        <strain evidence="3">1Y17</strain>
    </source>
</reference>